<evidence type="ECO:0000256" key="2">
    <source>
        <dbReference type="SAM" id="Phobius"/>
    </source>
</evidence>
<dbReference type="EMBL" id="ML978131">
    <property type="protein sequence ID" value="KAF2095749.1"/>
    <property type="molecule type" value="Genomic_DNA"/>
</dbReference>
<feature type="compositionally biased region" description="Low complexity" evidence="1">
    <location>
        <begin position="480"/>
        <end position="489"/>
    </location>
</feature>
<dbReference type="GO" id="GO:0005737">
    <property type="term" value="C:cytoplasm"/>
    <property type="evidence" value="ECO:0007669"/>
    <property type="project" value="TreeGrafter"/>
</dbReference>
<feature type="region of interest" description="Disordered" evidence="1">
    <location>
        <begin position="284"/>
        <end position="305"/>
    </location>
</feature>
<dbReference type="PANTHER" id="PTHR15715">
    <property type="entry name" value="CENTROSOMAL PROTEIN OF 170 KDA"/>
    <property type="match status" value="1"/>
</dbReference>
<evidence type="ECO:0000259" key="3">
    <source>
        <dbReference type="PROSITE" id="PS50006"/>
    </source>
</evidence>
<gene>
    <name evidence="4" type="ORF">NA57DRAFT_59728</name>
</gene>
<reference evidence="4" key="1">
    <citation type="journal article" date="2020" name="Stud. Mycol.">
        <title>101 Dothideomycetes genomes: a test case for predicting lifestyles and emergence of pathogens.</title>
        <authorList>
            <person name="Haridas S."/>
            <person name="Albert R."/>
            <person name="Binder M."/>
            <person name="Bloem J."/>
            <person name="Labutti K."/>
            <person name="Salamov A."/>
            <person name="Andreopoulos B."/>
            <person name="Baker S."/>
            <person name="Barry K."/>
            <person name="Bills G."/>
            <person name="Bluhm B."/>
            <person name="Cannon C."/>
            <person name="Castanera R."/>
            <person name="Culley D."/>
            <person name="Daum C."/>
            <person name="Ezra D."/>
            <person name="Gonzalez J."/>
            <person name="Henrissat B."/>
            <person name="Kuo A."/>
            <person name="Liang C."/>
            <person name="Lipzen A."/>
            <person name="Lutzoni F."/>
            <person name="Magnuson J."/>
            <person name="Mondo S."/>
            <person name="Nolan M."/>
            <person name="Ohm R."/>
            <person name="Pangilinan J."/>
            <person name="Park H.-J."/>
            <person name="Ramirez L."/>
            <person name="Alfaro M."/>
            <person name="Sun H."/>
            <person name="Tritt A."/>
            <person name="Yoshinaga Y."/>
            <person name="Zwiers L.-H."/>
            <person name="Turgeon B."/>
            <person name="Goodwin S."/>
            <person name="Spatafora J."/>
            <person name="Crous P."/>
            <person name="Grigoriev I."/>
        </authorList>
    </citation>
    <scope>NUCLEOTIDE SEQUENCE</scope>
    <source>
        <strain evidence="4">CBS 133067</strain>
    </source>
</reference>
<keyword evidence="5" id="KW-1185">Reference proteome</keyword>
<feature type="region of interest" description="Disordered" evidence="1">
    <location>
        <begin position="167"/>
        <end position="241"/>
    </location>
</feature>
<feature type="compositionally biased region" description="Acidic residues" evidence="1">
    <location>
        <begin position="194"/>
        <end position="204"/>
    </location>
</feature>
<dbReference type="InterPro" id="IPR051176">
    <property type="entry name" value="Cent_Immune-Sig_Mod"/>
</dbReference>
<sequence>MASDTPTSGMMVQFTLTEGKDDLKHRYVTLTEMKTIEVGRSSKSATKQLIAATNNCWVNNPVISRSHARLSVEKIGVEDTEKMQAFIRDTGSMHGTFLNGKKIEEGKNHRLITGDILQFGTDVTRGDDTFKAPKYEVTVFPLNDDIEESNHTPPSSYFEDFISGRATSSEHENGYRVPDSDSSRAPSHISLADSDSDSDSDDGAGSESSAPIIMSTRKESHIDSPEAAEASSGSEINPIAIDDTNADANKVVSPIAAWMGLKKDNDAGILIDIDADEEVASSIAESARSPSPKPMTQNDDDAGDIFDENPRAFELSKRKDTSCEQEFEETLPPWRKAPHTIFDSDSEDEINSMIELTAKPRISTPQVVTTERLSPIPQVQAPAPMRKLTIDDMLNDKHDINAATGKAEGALASASAFALPSISTTNSLTQYHLPPFYSTDLQAPSKVMSEAPVFGMDSNDRDASFMTAAPWTVSVREASAGAEAGSRRGFPPPPPLRSFPGPSDMAIGSKKRSFDTFAHDDVLSHADDLDDELVNGSIIKTLLGFNDVANDDIANDLHGYHTRSKPGKVSFPLGLPKDFDESVITQREKPTESVPVSVVEKMQTLRADRYKAYAAFRESMERTAAMETEKSEKEDAAITEAPNTTDQVETAIEDGAAVNREALTTEERPPKRARLALAATAFTSALVGGVVGGVGAFFGLSALPDSFVGRYY</sequence>
<keyword evidence="2" id="KW-1133">Transmembrane helix</keyword>
<keyword evidence="2" id="KW-0812">Transmembrane</keyword>
<organism evidence="4 5">
    <name type="scientific">Rhizodiscina lignyota</name>
    <dbReference type="NCBI Taxonomy" id="1504668"/>
    <lineage>
        <taxon>Eukaryota</taxon>
        <taxon>Fungi</taxon>
        <taxon>Dikarya</taxon>
        <taxon>Ascomycota</taxon>
        <taxon>Pezizomycotina</taxon>
        <taxon>Dothideomycetes</taxon>
        <taxon>Pleosporomycetidae</taxon>
        <taxon>Aulographales</taxon>
        <taxon>Rhizodiscinaceae</taxon>
        <taxon>Rhizodiscina</taxon>
    </lineage>
</organism>
<dbReference type="Proteomes" id="UP000799772">
    <property type="component" value="Unassembled WGS sequence"/>
</dbReference>
<dbReference type="PROSITE" id="PS50006">
    <property type="entry name" value="FHA_DOMAIN"/>
    <property type="match status" value="1"/>
</dbReference>
<dbReference type="OrthoDB" id="4096268at2759"/>
<proteinExistence type="predicted"/>
<dbReference type="SMART" id="SM00240">
    <property type="entry name" value="FHA"/>
    <property type="match status" value="1"/>
</dbReference>
<dbReference type="InterPro" id="IPR000253">
    <property type="entry name" value="FHA_dom"/>
</dbReference>
<name>A0A9P4IB97_9PEZI</name>
<comment type="caution">
    <text evidence="4">The sequence shown here is derived from an EMBL/GenBank/DDBJ whole genome shotgun (WGS) entry which is preliminary data.</text>
</comment>
<dbReference type="PANTHER" id="PTHR15715:SF37">
    <property type="entry name" value="LD47843P"/>
    <property type="match status" value="1"/>
</dbReference>
<protein>
    <recommendedName>
        <fullName evidence="3">FHA domain-containing protein</fullName>
    </recommendedName>
</protein>
<dbReference type="InterPro" id="IPR008984">
    <property type="entry name" value="SMAD_FHA_dom_sf"/>
</dbReference>
<keyword evidence="2" id="KW-0472">Membrane</keyword>
<dbReference type="Gene3D" id="2.60.200.20">
    <property type="match status" value="1"/>
</dbReference>
<evidence type="ECO:0000256" key="1">
    <source>
        <dbReference type="SAM" id="MobiDB-lite"/>
    </source>
</evidence>
<feature type="transmembrane region" description="Helical" evidence="2">
    <location>
        <begin position="675"/>
        <end position="703"/>
    </location>
</feature>
<dbReference type="Pfam" id="PF00498">
    <property type="entry name" value="FHA"/>
    <property type="match status" value="1"/>
</dbReference>
<dbReference type="AlphaFoldDB" id="A0A9P4IB97"/>
<evidence type="ECO:0000313" key="4">
    <source>
        <dbReference type="EMBL" id="KAF2095749.1"/>
    </source>
</evidence>
<dbReference type="SUPFAM" id="SSF49879">
    <property type="entry name" value="SMAD/FHA domain"/>
    <property type="match status" value="1"/>
</dbReference>
<evidence type="ECO:0000313" key="5">
    <source>
        <dbReference type="Proteomes" id="UP000799772"/>
    </source>
</evidence>
<accession>A0A9P4IB97</accession>
<feature type="region of interest" description="Disordered" evidence="1">
    <location>
        <begin position="480"/>
        <end position="505"/>
    </location>
</feature>
<feature type="domain" description="FHA" evidence="3">
    <location>
        <begin position="36"/>
        <end position="103"/>
    </location>
</feature>
<feature type="compositionally biased region" description="Basic and acidic residues" evidence="1">
    <location>
        <begin position="168"/>
        <end position="182"/>
    </location>
</feature>